<feature type="signal peptide" evidence="4">
    <location>
        <begin position="1"/>
        <end position="24"/>
    </location>
</feature>
<comment type="similarity">
    <text evidence="2">Belongs to the MTB12 family.</text>
</comment>
<dbReference type="RefSeq" id="WP_279932025.1">
    <property type="nucleotide sequence ID" value="NZ_JARWBG010000050.1"/>
</dbReference>
<protein>
    <recommendedName>
        <fullName evidence="5">Low molecular weight antigen MTB12-like C-terminal domain-containing protein</fullName>
    </recommendedName>
</protein>
<feature type="region of interest" description="Disordered" evidence="3">
    <location>
        <begin position="24"/>
        <end position="65"/>
    </location>
</feature>
<keyword evidence="1 4" id="KW-0732">Signal</keyword>
<feature type="domain" description="Low molecular weight antigen MTB12-like C-terminal" evidence="5">
    <location>
        <begin position="63"/>
        <end position="168"/>
    </location>
</feature>
<dbReference type="PROSITE" id="PS51257">
    <property type="entry name" value="PROKAR_LIPOPROTEIN"/>
    <property type="match status" value="1"/>
</dbReference>
<feature type="compositionally biased region" description="Low complexity" evidence="3">
    <location>
        <begin position="35"/>
        <end position="54"/>
    </location>
</feature>
<comment type="caution">
    <text evidence="6">The sequence shown here is derived from an EMBL/GenBank/DDBJ whole genome shotgun (WGS) entry which is preliminary data.</text>
</comment>
<evidence type="ECO:0000313" key="7">
    <source>
        <dbReference type="Proteomes" id="UP001223144"/>
    </source>
</evidence>
<gene>
    <name evidence="6" type="ORF">QCN29_29555</name>
</gene>
<feature type="chain" id="PRO_5047531255" description="Low molecular weight antigen MTB12-like C-terminal domain-containing protein" evidence="4">
    <location>
        <begin position="25"/>
        <end position="177"/>
    </location>
</feature>
<proteinExistence type="inferred from homology"/>
<dbReference type="Proteomes" id="UP001223144">
    <property type="component" value="Unassembled WGS sequence"/>
</dbReference>
<dbReference type="EMBL" id="JARWBG010000050">
    <property type="protein sequence ID" value="MDH2392855.1"/>
    <property type="molecule type" value="Genomic_DNA"/>
</dbReference>
<dbReference type="InterPro" id="IPR058644">
    <property type="entry name" value="Mtb12-like_C"/>
</dbReference>
<organism evidence="6 7">
    <name type="scientific">Streptomyces chengmaiensis</name>
    <dbReference type="NCBI Taxonomy" id="3040919"/>
    <lineage>
        <taxon>Bacteria</taxon>
        <taxon>Bacillati</taxon>
        <taxon>Actinomycetota</taxon>
        <taxon>Actinomycetes</taxon>
        <taxon>Kitasatosporales</taxon>
        <taxon>Streptomycetaceae</taxon>
        <taxon>Streptomyces</taxon>
    </lineage>
</organism>
<name>A0ABT6HW91_9ACTN</name>
<keyword evidence="7" id="KW-1185">Reference proteome</keyword>
<sequence>MVRIRRPRTVAWAAAAVLVLTPLAAGCGDGDDSEPTATPTATGTTPDGAASPGGEQPADPDEARAEVEENWTLFFAPDTPVDERVAVLEDGDDLGPVLAVLAEDPNAGNTSADVTDVTFTSATEATVTYDLKSGDTVLLPDSTGKAVLQDETWKVSKSTLCGLAEQSAAGATALPGC</sequence>
<evidence type="ECO:0000313" key="6">
    <source>
        <dbReference type="EMBL" id="MDH2392855.1"/>
    </source>
</evidence>
<reference evidence="6 7" key="1">
    <citation type="submission" date="2023-04" db="EMBL/GenBank/DDBJ databases">
        <title>Streptomyces chengmaiensis sp. nov. isolated from the stem of mangrove plant in Hainan.</title>
        <authorList>
            <person name="Huang X."/>
            <person name="Zhou S."/>
            <person name="Chu X."/>
            <person name="Xie Y."/>
            <person name="Lin Y."/>
        </authorList>
    </citation>
    <scope>NUCLEOTIDE SEQUENCE [LARGE SCALE GENOMIC DNA]</scope>
    <source>
        <strain evidence="6 7">HNM0663</strain>
    </source>
</reference>
<evidence type="ECO:0000256" key="1">
    <source>
        <dbReference type="ARBA" id="ARBA00022729"/>
    </source>
</evidence>
<evidence type="ECO:0000256" key="3">
    <source>
        <dbReference type="SAM" id="MobiDB-lite"/>
    </source>
</evidence>
<evidence type="ECO:0000256" key="4">
    <source>
        <dbReference type="SAM" id="SignalP"/>
    </source>
</evidence>
<evidence type="ECO:0000256" key="2">
    <source>
        <dbReference type="ARBA" id="ARBA00093774"/>
    </source>
</evidence>
<accession>A0ABT6HW91</accession>
<dbReference type="Pfam" id="PF26580">
    <property type="entry name" value="Mtb12_C"/>
    <property type="match status" value="1"/>
</dbReference>
<evidence type="ECO:0000259" key="5">
    <source>
        <dbReference type="Pfam" id="PF26580"/>
    </source>
</evidence>